<evidence type="ECO:0000313" key="2">
    <source>
        <dbReference type="EMBL" id="KAF3604269.1"/>
    </source>
</evidence>
<dbReference type="Proteomes" id="UP000712600">
    <property type="component" value="Unassembled WGS sequence"/>
</dbReference>
<feature type="region of interest" description="Disordered" evidence="1">
    <location>
        <begin position="115"/>
        <end position="151"/>
    </location>
</feature>
<name>A0A8S9ST63_BRACR</name>
<sequence>MRRRLQPPLSQPAPTSFKSFYFMLLSSDGNWVVPTCLVLPAAVHGQCGSWQYRLARDAVPRSAAQSRPATCTSLIEDVGTTRTTVGAQTPSPELPQEPSSAKIYSESHFSHPAYLFSGEETTGENDADPQFPAGSFEPIPREAHPAQSLSI</sequence>
<accession>A0A8S9ST63</accession>
<reference evidence="2" key="1">
    <citation type="submission" date="2019-12" db="EMBL/GenBank/DDBJ databases">
        <title>Genome sequencing and annotation of Brassica cretica.</title>
        <authorList>
            <person name="Studholme D.J."/>
            <person name="Sarris P."/>
        </authorList>
    </citation>
    <scope>NUCLEOTIDE SEQUENCE</scope>
    <source>
        <strain evidence="2">PFS-109/04</strain>
        <tissue evidence="2">Leaf</tissue>
    </source>
</reference>
<proteinExistence type="predicted"/>
<evidence type="ECO:0000313" key="3">
    <source>
        <dbReference type="Proteomes" id="UP000712600"/>
    </source>
</evidence>
<protein>
    <submittedName>
        <fullName evidence="2">Uncharacterized protein</fullName>
    </submittedName>
</protein>
<feature type="region of interest" description="Disordered" evidence="1">
    <location>
        <begin position="81"/>
        <end position="101"/>
    </location>
</feature>
<evidence type="ECO:0000256" key="1">
    <source>
        <dbReference type="SAM" id="MobiDB-lite"/>
    </source>
</evidence>
<feature type="compositionally biased region" description="Polar residues" evidence="1">
    <location>
        <begin position="81"/>
        <end position="91"/>
    </location>
</feature>
<dbReference type="EMBL" id="QGKX02000004">
    <property type="protein sequence ID" value="KAF3604269.1"/>
    <property type="molecule type" value="Genomic_DNA"/>
</dbReference>
<comment type="caution">
    <text evidence="2">The sequence shown here is derived from an EMBL/GenBank/DDBJ whole genome shotgun (WGS) entry which is preliminary data.</text>
</comment>
<dbReference type="AlphaFoldDB" id="A0A8S9ST63"/>
<organism evidence="2 3">
    <name type="scientific">Brassica cretica</name>
    <name type="common">Mustard</name>
    <dbReference type="NCBI Taxonomy" id="69181"/>
    <lineage>
        <taxon>Eukaryota</taxon>
        <taxon>Viridiplantae</taxon>
        <taxon>Streptophyta</taxon>
        <taxon>Embryophyta</taxon>
        <taxon>Tracheophyta</taxon>
        <taxon>Spermatophyta</taxon>
        <taxon>Magnoliopsida</taxon>
        <taxon>eudicotyledons</taxon>
        <taxon>Gunneridae</taxon>
        <taxon>Pentapetalae</taxon>
        <taxon>rosids</taxon>
        <taxon>malvids</taxon>
        <taxon>Brassicales</taxon>
        <taxon>Brassicaceae</taxon>
        <taxon>Brassiceae</taxon>
        <taxon>Brassica</taxon>
    </lineage>
</organism>
<gene>
    <name evidence="2" type="ORF">F2Q69_00035801</name>
</gene>